<keyword evidence="1" id="KW-0812">Transmembrane</keyword>
<comment type="caution">
    <text evidence="2">The sequence shown here is derived from an EMBL/GenBank/DDBJ whole genome shotgun (WGS) entry which is preliminary data.</text>
</comment>
<gene>
    <name evidence="2" type="ORF">QO010_001981</name>
</gene>
<accession>A0ABU0IQA9</accession>
<dbReference type="RefSeq" id="WP_307348697.1">
    <property type="nucleotide sequence ID" value="NZ_JAUSVS010000003.1"/>
</dbReference>
<sequence length="173" mass="19875">MVYIVWGSAYKQRPYGTVEQGDCPTCGEQKPFRHRVIYKMRHIWYLARWVTDRRYANQCLTCGHAERVPQKVAQQGFKRPGIPVWDRWGWAGFLGAVAAFVVWVGISDAADHRRDQAMLAQPVAGDLYKLDLAKLVDNPERPEMDAIVRVEQVDAKQVIVRLPKTYYDGPRAT</sequence>
<dbReference type="EMBL" id="JAUSVS010000003">
    <property type="protein sequence ID" value="MDQ0464200.1"/>
    <property type="molecule type" value="Genomic_DNA"/>
</dbReference>
<feature type="transmembrane region" description="Helical" evidence="1">
    <location>
        <begin position="88"/>
        <end position="106"/>
    </location>
</feature>
<proteinExistence type="predicted"/>
<dbReference type="Proteomes" id="UP001228905">
    <property type="component" value="Unassembled WGS sequence"/>
</dbReference>
<keyword evidence="1" id="KW-0472">Membrane</keyword>
<organism evidence="2 3">
    <name type="scientific">Caulobacter ginsengisoli</name>
    <dbReference type="NCBI Taxonomy" id="400775"/>
    <lineage>
        <taxon>Bacteria</taxon>
        <taxon>Pseudomonadati</taxon>
        <taxon>Pseudomonadota</taxon>
        <taxon>Alphaproteobacteria</taxon>
        <taxon>Caulobacterales</taxon>
        <taxon>Caulobacteraceae</taxon>
        <taxon>Caulobacter</taxon>
    </lineage>
</organism>
<evidence type="ECO:0000256" key="1">
    <source>
        <dbReference type="SAM" id="Phobius"/>
    </source>
</evidence>
<protein>
    <submittedName>
        <fullName evidence="2">Uncharacterized protein CbrC (UPF0167 family)</fullName>
    </submittedName>
</protein>
<name>A0ABU0IQA9_9CAUL</name>
<evidence type="ECO:0000313" key="2">
    <source>
        <dbReference type="EMBL" id="MDQ0464200.1"/>
    </source>
</evidence>
<reference evidence="2 3" key="1">
    <citation type="submission" date="2023-07" db="EMBL/GenBank/DDBJ databases">
        <title>Genomic Encyclopedia of Type Strains, Phase IV (KMG-IV): sequencing the most valuable type-strain genomes for metagenomic binning, comparative biology and taxonomic classification.</title>
        <authorList>
            <person name="Goeker M."/>
        </authorList>
    </citation>
    <scope>NUCLEOTIDE SEQUENCE [LARGE SCALE GENOMIC DNA]</scope>
    <source>
        <strain evidence="2 3">DSM 18695</strain>
    </source>
</reference>
<keyword evidence="1" id="KW-1133">Transmembrane helix</keyword>
<evidence type="ECO:0000313" key="3">
    <source>
        <dbReference type="Proteomes" id="UP001228905"/>
    </source>
</evidence>
<keyword evidence="3" id="KW-1185">Reference proteome</keyword>